<proteinExistence type="predicted"/>
<dbReference type="InterPro" id="IPR024524">
    <property type="entry name" value="DUF3800"/>
</dbReference>
<sequence length="249" mass="29329">MKETENVKAYYYFDEAGDPNILGRHGVNLIESGVASKVFMVGYLETKNPKELTKALNALHKEICEDELLQGIPSMEKTKVAFHAAKDCAEVRDRVFRLLKDLDFTYYCEVLRKKETFFRKHFNFKNTEIYKYVVKNLLENRLHLYSEIDCYFSALGNVVRKDTMQSAIDSAIEAFSSKWHHENKNVIRILIQQAAEIPLLQASDYVLWSIQRVYEKGEYRFYNYLKDKIKVVHDILDFKYYTSKNPMVK</sequence>
<organism evidence="1 2">
    <name type="scientific">Fibrobacter intestinalis</name>
    <dbReference type="NCBI Taxonomy" id="28122"/>
    <lineage>
        <taxon>Bacteria</taxon>
        <taxon>Pseudomonadati</taxon>
        <taxon>Fibrobacterota</taxon>
        <taxon>Fibrobacteria</taxon>
        <taxon>Fibrobacterales</taxon>
        <taxon>Fibrobacteraceae</taxon>
        <taxon>Fibrobacter</taxon>
    </lineage>
</organism>
<gene>
    <name evidence="1" type="ORF">SAMN02745108_01070</name>
</gene>
<protein>
    <recommendedName>
        <fullName evidence="3">DUF3800 domain-containing protein</fullName>
    </recommendedName>
</protein>
<evidence type="ECO:0000313" key="1">
    <source>
        <dbReference type="EMBL" id="SJZ60068.1"/>
    </source>
</evidence>
<evidence type="ECO:0008006" key="3">
    <source>
        <dbReference type="Google" id="ProtNLM"/>
    </source>
</evidence>
<dbReference type="Pfam" id="PF12686">
    <property type="entry name" value="DUF3800"/>
    <property type="match status" value="1"/>
</dbReference>
<dbReference type="EMBL" id="FUWU01000014">
    <property type="protein sequence ID" value="SJZ60068.1"/>
    <property type="molecule type" value="Genomic_DNA"/>
</dbReference>
<name>A0A1T4LZX8_9BACT</name>
<reference evidence="1 2" key="1">
    <citation type="submission" date="2017-02" db="EMBL/GenBank/DDBJ databases">
        <authorList>
            <person name="Peterson S.W."/>
        </authorList>
    </citation>
    <scope>NUCLEOTIDE SEQUENCE [LARGE SCALE GENOMIC DNA]</scope>
    <source>
        <strain evidence="1 2">ATCC 43854</strain>
    </source>
</reference>
<dbReference type="RefSeq" id="WP_078776088.1">
    <property type="nucleotide sequence ID" value="NZ_FUWU01000014.1"/>
</dbReference>
<evidence type="ECO:0000313" key="2">
    <source>
        <dbReference type="Proteomes" id="UP000190449"/>
    </source>
</evidence>
<accession>A0A1T4LZX8</accession>
<dbReference type="Proteomes" id="UP000190449">
    <property type="component" value="Unassembled WGS sequence"/>
</dbReference>
<dbReference type="AlphaFoldDB" id="A0A1T4LZX8"/>